<evidence type="ECO:0000256" key="2">
    <source>
        <dbReference type="ARBA" id="ARBA00022692"/>
    </source>
</evidence>
<gene>
    <name evidence="6" type="ORF">SAMN05444695_101335</name>
</gene>
<protein>
    <submittedName>
        <fullName evidence="6">Methylamine utilisation protein MauE</fullName>
    </submittedName>
</protein>
<keyword evidence="4" id="KW-0472">Membrane</keyword>
<dbReference type="InterPro" id="IPR009908">
    <property type="entry name" value="Methylamine_util_MauE"/>
</dbReference>
<feature type="domain" description="Methylamine utilisation protein MauE" evidence="5">
    <location>
        <begin position="4"/>
        <end position="130"/>
    </location>
</feature>
<dbReference type="GO" id="GO:0030416">
    <property type="term" value="P:methylamine metabolic process"/>
    <property type="evidence" value="ECO:0007669"/>
    <property type="project" value="InterPro"/>
</dbReference>
<name>A0A1G8A6Q3_9NOCA</name>
<evidence type="ECO:0000256" key="3">
    <source>
        <dbReference type="ARBA" id="ARBA00022989"/>
    </source>
</evidence>
<dbReference type="RefSeq" id="WP_139183113.1">
    <property type="nucleotide sequence ID" value="NZ_CP048813.1"/>
</dbReference>
<evidence type="ECO:0000259" key="5">
    <source>
        <dbReference type="Pfam" id="PF07291"/>
    </source>
</evidence>
<dbReference type="UniPathway" id="UPA00895"/>
<accession>A0A1G8A6Q3</accession>
<dbReference type="EMBL" id="FNDN01000001">
    <property type="protein sequence ID" value="SDH16536.1"/>
    <property type="molecule type" value="Genomic_DNA"/>
</dbReference>
<dbReference type="Pfam" id="PF07291">
    <property type="entry name" value="MauE"/>
    <property type="match status" value="1"/>
</dbReference>
<dbReference type="AlphaFoldDB" id="A0A1G8A6Q3"/>
<dbReference type="GO" id="GO:0016020">
    <property type="term" value="C:membrane"/>
    <property type="evidence" value="ECO:0007669"/>
    <property type="project" value="UniProtKB-SubCell"/>
</dbReference>
<reference evidence="6 7" key="1">
    <citation type="submission" date="2016-10" db="EMBL/GenBank/DDBJ databases">
        <authorList>
            <person name="de Groot N.N."/>
        </authorList>
    </citation>
    <scope>NUCLEOTIDE SEQUENCE [LARGE SCALE GENOMIC DNA]</scope>
    <source>
        <strain evidence="6 7">DSM 44892</strain>
    </source>
</reference>
<evidence type="ECO:0000313" key="7">
    <source>
        <dbReference type="Proteomes" id="UP000183263"/>
    </source>
</evidence>
<sequence>MIWVTVASVLGGTLVLAGLPKLRDRAGLLTAVQGYALLPAPVEAAVARLLPIAEIVVGGALILGIARTWAALAAAALFLAFFAGLTINLVRGRRDLDCGCFAFGGSDDVPRIGWFHAARAGALALTSVALAVTAGAGAGVLEHLAGVAAAALFLSASAAFAQLRAVVSLGRRPVDDHLSPASTSLRALEPLR</sequence>
<proteinExistence type="predicted"/>
<dbReference type="OrthoDB" id="4462029at2"/>
<evidence type="ECO:0000256" key="1">
    <source>
        <dbReference type="ARBA" id="ARBA00004141"/>
    </source>
</evidence>
<keyword evidence="7" id="KW-1185">Reference proteome</keyword>
<evidence type="ECO:0000313" key="6">
    <source>
        <dbReference type="EMBL" id="SDH16536.1"/>
    </source>
</evidence>
<evidence type="ECO:0000256" key="4">
    <source>
        <dbReference type="ARBA" id="ARBA00023136"/>
    </source>
</evidence>
<keyword evidence="2" id="KW-0812">Transmembrane</keyword>
<keyword evidence="3" id="KW-1133">Transmembrane helix</keyword>
<dbReference type="Proteomes" id="UP000183263">
    <property type="component" value="Unassembled WGS sequence"/>
</dbReference>
<comment type="subcellular location">
    <subcellularLocation>
        <location evidence="1">Membrane</location>
        <topology evidence="1">Multi-pass membrane protein</topology>
    </subcellularLocation>
</comment>
<organism evidence="6 7">
    <name type="scientific">Rhodococcus triatomae</name>
    <dbReference type="NCBI Taxonomy" id="300028"/>
    <lineage>
        <taxon>Bacteria</taxon>
        <taxon>Bacillati</taxon>
        <taxon>Actinomycetota</taxon>
        <taxon>Actinomycetes</taxon>
        <taxon>Mycobacteriales</taxon>
        <taxon>Nocardiaceae</taxon>
        <taxon>Rhodococcus</taxon>
    </lineage>
</organism>